<dbReference type="SUPFAM" id="SSF51011">
    <property type="entry name" value="Glycosyl hydrolase domain"/>
    <property type="match status" value="1"/>
</dbReference>
<feature type="domain" description="PA14" evidence="3">
    <location>
        <begin position="619"/>
        <end position="757"/>
    </location>
</feature>
<dbReference type="InterPro" id="IPR013780">
    <property type="entry name" value="Glyco_hydro_b"/>
</dbReference>
<dbReference type="InterPro" id="IPR011013">
    <property type="entry name" value="Gal_mutarotase_sf_dom"/>
</dbReference>
<dbReference type="InterPro" id="IPR011658">
    <property type="entry name" value="PA14_dom"/>
</dbReference>
<protein>
    <recommendedName>
        <fullName evidence="3">PA14 domain-containing protein</fullName>
    </recommendedName>
</protein>
<dbReference type="CDD" id="cd14752">
    <property type="entry name" value="GH31_N"/>
    <property type="match status" value="1"/>
</dbReference>
<organism evidence="4 5">
    <name type="scientific">Agarivorans gilvus</name>
    <dbReference type="NCBI Taxonomy" id="680279"/>
    <lineage>
        <taxon>Bacteria</taxon>
        <taxon>Pseudomonadati</taxon>
        <taxon>Pseudomonadota</taxon>
        <taxon>Gammaproteobacteria</taxon>
        <taxon>Alteromonadales</taxon>
        <taxon>Alteromonadaceae</taxon>
        <taxon>Agarivorans</taxon>
    </lineage>
</organism>
<comment type="caution">
    <text evidence="4">The sequence shown here is derived from an EMBL/GenBank/DDBJ whole genome shotgun (WGS) entry which is preliminary data.</text>
</comment>
<dbReference type="SMART" id="SM00758">
    <property type="entry name" value="PA14"/>
    <property type="match status" value="1"/>
</dbReference>
<dbReference type="Pfam" id="PF17137">
    <property type="entry name" value="DUF5110"/>
    <property type="match status" value="1"/>
</dbReference>
<keyword evidence="2" id="KW-0378">Hydrolase</keyword>
<dbReference type="Gene3D" id="2.60.40.1760">
    <property type="entry name" value="glycosyl hydrolase (family 31)"/>
    <property type="match status" value="1"/>
</dbReference>
<dbReference type="PANTHER" id="PTHR43863:SF2">
    <property type="entry name" value="MALTASE-GLUCOAMYLASE"/>
    <property type="match status" value="1"/>
</dbReference>
<evidence type="ECO:0000313" key="4">
    <source>
        <dbReference type="EMBL" id="GGB05106.1"/>
    </source>
</evidence>
<dbReference type="InterPro" id="IPR000322">
    <property type="entry name" value="Glyco_hydro_31_TIM"/>
</dbReference>
<sequence length="907" mass="102684">MATKYIPFELYCDGQLSPGVAELSYIAEGILKCRIAPHAEQLQPRSERSEWVVLPHTSIQPTVHSDKQFDSQELRVEIAEQGLNLFNQAGELLLHIERPEFTSQDAQDGFRQGFSSPEPQAFYGLGQYPDGVVNYHGQRQALCQSNKGIAAPLLLSTKGYGILWNQLAFSEFVSQEQQFSFSSEAGECIEFYVIYGPEFDQIIQHYRQLTGAAPLFGRWAYGYWQSKERYVDAAELLATAKTYRQKQIPIDNIVQDWKYWGDLGWSAMQFDTAVFGDAATTIAQLHDMHFKLMVSIWPVVGKGSPVFNALLENGYLFETEHWADGHIYDAYSQGARDIYWQHVKAGLMDLGVDALWMDGTEPEFISTQNPQDGVQFCYQQRDTELGPWKQVLNGYSLMTTAGVYQGQRQQIAQGAEDKRVFTLSRSSFLGQQRYAAACWSGDISATWQVLHQQIAAGLNLSAAGLPYWTTDIGGFFTSGFGAHFPEGVDDDAYKELYVRWFQFGAFCPLFRSHGANTPREIYQFGEPGDWAFDALLKFDHLRYRLLPYIYSLAWQVTQHGGSIMRLLAFEFRQQTQLHNIGDQYLFGPSLMVCPVTQPMFYQQHLQQQLIGAADLSTEDGLAGVVEQHFSDDALQQLVSTQRVDNIDGNWAGGPPAGLPLNAYSVSWQARLQAPVSGEYHWLLHANDGVRLYLNDQVLIDSWQKQAQTNHKVSCQLEAGQQYSLRVEYAHWQGSSKCSLSWQHPAMSLQQTKLFSPERQVVLPAGFAWYNYWDKCCYQGGQTIALATPIDSMPILVKAGAIIPHGPQLQYHDQVPADPLTIEVYAGADGEFCLYEDEGDSYRYEQGAYSEIQFVWNEQQRCLSISARQGQFSGMLAQRRFDVVLIEALQQQQQTVHYVGDALCLYWK</sequence>
<dbReference type="InterPro" id="IPR048395">
    <property type="entry name" value="Glyco_hydro_31_C"/>
</dbReference>
<dbReference type="InterPro" id="IPR051816">
    <property type="entry name" value="Glycosyl_Hydrolase_31"/>
</dbReference>
<evidence type="ECO:0000256" key="1">
    <source>
        <dbReference type="ARBA" id="ARBA00007806"/>
    </source>
</evidence>
<dbReference type="CDD" id="cd06591">
    <property type="entry name" value="GH31_xylosidase_XylS"/>
    <property type="match status" value="1"/>
</dbReference>
<accession>A0ABQ1I1S3</accession>
<dbReference type="InterPro" id="IPR033403">
    <property type="entry name" value="DUF5110"/>
</dbReference>
<dbReference type="Proteomes" id="UP000651977">
    <property type="component" value="Unassembled WGS sequence"/>
</dbReference>
<dbReference type="InterPro" id="IPR037524">
    <property type="entry name" value="PA14/GLEYA"/>
</dbReference>
<comment type="similarity">
    <text evidence="1 2">Belongs to the glycosyl hydrolase 31 family.</text>
</comment>
<dbReference type="Gene3D" id="2.60.40.1180">
    <property type="entry name" value="Golgi alpha-mannosidase II"/>
    <property type="match status" value="3"/>
</dbReference>
<dbReference type="SUPFAM" id="SSF51445">
    <property type="entry name" value="(Trans)glycosidases"/>
    <property type="match status" value="1"/>
</dbReference>
<dbReference type="Gene3D" id="2.60.120.380">
    <property type="match status" value="1"/>
</dbReference>
<evidence type="ECO:0000259" key="3">
    <source>
        <dbReference type="PROSITE" id="PS51820"/>
    </source>
</evidence>
<dbReference type="Pfam" id="PF21365">
    <property type="entry name" value="Glyco_hydro_31_3rd"/>
    <property type="match status" value="2"/>
</dbReference>
<gene>
    <name evidence="4" type="ORF">GCM10007414_18020</name>
</gene>
<keyword evidence="5" id="KW-1185">Reference proteome</keyword>
<dbReference type="InterPro" id="IPR017853">
    <property type="entry name" value="GH"/>
</dbReference>
<proteinExistence type="inferred from homology"/>
<dbReference type="SUPFAM" id="SSF56988">
    <property type="entry name" value="Anthrax protective antigen"/>
    <property type="match status" value="1"/>
</dbReference>
<dbReference type="Pfam" id="PF01055">
    <property type="entry name" value="Glyco_hydro_31_2nd"/>
    <property type="match status" value="1"/>
</dbReference>
<evidence type="ECO:0000313" key="5">
    <source>
        <dbReference type="Proteomes" id="UP000651977"/>
    </source>
</evidence>
<reference evidence="5" key="1">
    <citation type="journal article" date="2019" name="Int. J. Syst. Evol. Microbiol.">
        <title>The Global Catalogue of Microorganisms (GCM) 10K type strain sequencing project: providing services to taxonomists for standard genome sequencing and annotation.</title>
        <authorList>
            <consortium name="The Broad Institute Genomics Platform"/>
            <consortium name="The Broad Institute Genome Sequencing Center for Infectious Disease"/>
            <person name="Wu L."/>
            <person name="Ma J."/>
        </authorList>
    </citation>
    <scope>NUCLEOTIDE SEQUENCE [LARGE SCALE GENOMIC DNA]</scope>
    <source>
        <strain evidence="5">CGMCC 1.10131</strain>
    </source>
</reference>
<evidence type="ECO:0000256" key="2">
    <source>
        <dbReference type="RuleBase" id="RU361185"/>
    </source>
</evidence>
<dbReference type="RefSeq" id="WP_188407391.1">
    <property type="nucleotide sequence ID" value="NZ_BMDY01000009.1"/>
</dbReference>
<dbReference type="PROSITE" id="PS51820">
    <property type="entry name" value="PA14"/>
    <property type="match status" value="1"/>
</dbReference>
<keyword evidence="2" id="KW-0326">Glycosidase</keyword>
<dbReference type="Pfam" id="PF07691">
    <property type="entry name" value="PA14"/>
    <property type="match status" value="1"/>
</dbReference>
<dbReference type="SUPFAM" id="SSF74650">
    <property type="entry name" value="Galactose mutarotase-like"/>
    <property type="match status" value="1"/>
</dbReference>
<name>A0ABQ1I1S3_9ALTE</name>
<dbReference type="EMBL" id="BMDY01000009">
    <property type="protein sequence ID" value="GGB05106.1"/>
    <property type="molecule type" value="Genomic_DNA"/>
</dbReference>
<dbReference type="Gene3D" id="3.20.20.80">
    <property type="entry name" value="Glycosidases"/>
    <property type="match status" value="1"/>
</dbReference>
<dbReference type="PANTHER" id="PTHR43863">
    <property type="entry name" value="HYDROLASE, PUTATIVE (AFU_ORTHOLOGUE AFUA_1G03140)-RELATED"/>
    <property type="match status" value="1"/>
</dbReference>